<dbReference type="EC" id="4.2.1.1" evidence="2"/>
<evidence type="ECO:0000256" key="1">
    <source>
        <dbReference type="ARBA" id="ARBA00006217"/>
    </source>
</evidence>
<feature type="binding site" evidence="6">
    <location>
        <position position="96"/>
    </location>
    <ligand>
        <name>Zn(2+)</name>
        <dbReference type="ChEBI" id="CHEBI:29105"/>
    </ligand>
</feature>
<dbReference type="SUPFAM" id="SSF53056">
    <property type="entry name" value="beta-carbonic anhydrase, cab"/>
    <property type="match status" value="1"/>
</dbReference>
<evidence type="ECO:0000256" key="5">
    <source>
        <dbReference type="ARBA" id="ARBA00048348"/>
    </source>
</evidence>
<dbReference type="GO" id="GO:0008270">
    <property type="term" value="F:zinc ion binding"/>
    <property type="evidence" value="ECO:0007669"/>
    <property type="project" value="InterPro"/>
</dbReference>
<evidence type="ECO:0000256" key="2">
    <source>
        <dbReference type="ARBA" id="ARBA00012925"/>
    </source>
</evidence>
<protein>
    <recommendedName>
        <fullName evidence="2">carbonic anhydrase</fullName>
        <ecNumber evidence="2">4.2.1.1</ecNumber>
    </recommendedName>
</protein>
<dbReference type="InterPro" id="IPR001765">
    <property type="entry name" value="Carbonic_anhydrase"/>
</dbReference>
<evidence type="ECO:0000313" key="7">
    <source>
        <dbReference type="EMBL" id="RKD21775.1"/>
    </source>
</evidence>
<dbReference type="InterPro" id="IPR036874">
    <property type="entry name" value="Carbonic_anhydrase_sf"/>
</dbReference>
<dbReference type="SMART" id="SM00947">
    <property type="entry name" value="Pro_CA"/>
    <property type="match status" value="1"/>
</dbReference>
<feature type="binding site" evidence="6">
    <location>
        <position position="38"/>
    </location>
    <ligand>
        <name>Zn(2+)</name>
        <dbReference type="ChEBI" id="CHEBI:29105"/>
    </ligand>
</feature>
<comment type="catalytic activity">
    <reaction evidence="5">
        <text>hydrogencarbonate + H(+) = CO2 + H2O</text>
        <dbReference type="Rhea" id="RHEA:10748"/>
        <dbReference type="ChEBI" id="CHEBI:15377"/>
        <dbReference type="ChEBI" id="CHEBI:15378"/>
        <dbReference type="ChEBI" id="CHEBI:16526"/>
        <dbReference type="ChEBI" id="CHEBI:17544"/>
        <dbReference type="EC" id="4.2.1.1"/>
    </reaction>
</comment>
<accession>A0A419SEL8</accession>
<dbReference type="AlphaFoldDB" id="A0A419SEL8"/>
<dbReference type="PANTHER" id="PTHR43175:SF3">
    <property type="entry name" value="CARBON DISULFIDE HYDROLASE"/>
    <property type="match status" value="1"/>
</dbReference>
<dbReference type="OrthoDB" id="9792260at2"/>
<proteinExistence type="inferred from homology"/>
<dbReference type="Gene3D" id="3.40.1050.10">
    <property type="entry name" value="Carbonic anhydrase"/>
    <property type="match status" value="1"/>
</dbReference>
<dbReference type="GO" id="GO:0004089">
    <property type="term" value="F:carbonate dehydratase activity"/>
    <property type="evidence" value="ECO:0007669"/>
    <property type="project" value="UniProtKB-EC"/>
</dbReference>
<evidence type="ECO:0000256" key="4">
    <source>
        <dbReference type="ARBA" id="ARBA00022833"/>
    </source>
</evidence>
<dbReference type="Pfam" id="PF00484">
    <property type="entry name" value="Pro_CA"/>
    <property type="match status" value="1"/>
</dbReference>
<sequence>MNLLDSILEYNRAFVDEDRFVPYLTNKLPNKKYVVISCMDTRLVELLPASMDIKNGDVILLKTGGAIVSHAFGSVMRSILVSVYELGAKEIFLVGHHDCGMGKVNSSVMIDNMKKNGITQDTLNTIEASGIDLKSWLRGFDSVEETVKNGVKIIRNHPLLANIPVHGLIMDPDTGRMDVVEAGYEAVVSS</sequence>
<dbReference type="RefSeq" id="WP_120190893.1">
    <property type="nucleotide sequence ID" value="NZ_MCHY01000011.1"/>
</dbReference>
<keyword evidence="8" id="KW-1185">Reference proteome</keyword>
<dbReference type="PANTHER" id="PTHR43175">
    <property type="entry name" value="CARBONIC ANHYDRASE"/>
    <property type="match status" value="1"/>
</dbReference>
<evidence type="ECO:0000313" key="8">
    <source>
        <dbReference type="Proteomes" id="UP000284219"/>
    </source>
</evidence>
<dbReference type="Proteomes" id="UP000284219">
    <property type="component" value="Unassembled WGS sequence"/>
</dbReference>
<keyword evidence="3 6" id="KW-0479">Metal-binding</keyword>
<comment type="similarity">
    <text evidence="1">Belongs to the beta-class carbonic anhydrase family.</text>
</comment>
<dbReference type="CDD" id="cd03379">
    <property type="entry name" value="beta_CA_cladeD"/>
    <property type="match status" value="1"/>
</dbReference>
<organism evidence="7 8">
    <name type="scientific">Ammoniphilus oxalaticus</name>
    <dbReference type="NCBI Taxonomy" id="66863"/>
    <lineage>
        <taxon>Bacteria</taxon>
        <taxon>Bacillati</taxon>
        <taxon>Bacillota</taxon>
        <taxon>Bacilli</taxon>
        <taxon>Bacillales</taxon>
        <taxon>Paenibacillaceae</taxon>
        <taxon>Aneurinibacillus group</taxon>
        <taxon>Ammoniphilus</taxon>
    </lineage>
</organism>
<reference evidence="7 8" key="1">
    <citation type="submission" date="2016-08" db="EMBL/GenBank/DDBJ databases">
        <title>Novel Firmicute Genomes.</title>
        <authorList>
            <person name="Poppleton D.I."/>
            <person name="Gribaldo S."/>
        </authorList>
    </citation>
    <scope>NUCLEOTIDE SEQUENCE [LARGE SCALE GENOMIC DNA]</scope>
    <source>
        <strain evidence="7 8">RAOx-1</strain>
    </source>
</reference>
<comment type="caution">
    <text evidence="7">The sequence shown here is derived from an EMBL/GenBank/DDBJ whole genome shotgun (WGS) entry which is preliminary data.</text>
</comment>
<name>A0A419SEL8_9BACL</name>
<feature type="binding site" evidence="6">
    <location>
        <position position="40"/>
    </location>
    <ligand>
        <name>Zn(2+)</name>
        <dbReference type="ChEBI" id="CHEBI:29105"/>
    </ligand>
</feature>
<keyword evidence="4 6" id="KW-0862">Zinc</keyword>
<evidence type="ECO:0000256" key="6">
    <source>
        <dbReference type="PIRSR" id="PIRSR601765-1"/>
    </source>
</evidence>
<gene>
    <name evidence="7" type="ORF">BEP19_14230</name>
</gene>
<evidence type="ECO:0000256" key="3">
    <source>
        <dbReference type="ARBA" id="ARBA00022723"/>
    </source>
</evidence>
<feature type="binding site" evidence="6">
    <location>
        <position position="99"/>
    </location>
    <ligand>
        <name>Zn(2+)</name>
        <dbReference type="ChEBI" id="CHEBI:29105"/>
    </ligand>
</feature>
<comment type="cofactor">
    <cofactor evidence="6">
        <name>Zn(2+)</name>
        <dbReference type="ChEBI" id="CHEBI:29105"/>
    </cofactor>
    <text evidence="6">Binds 1 zinc ion per subunit.</text>
</comment>
<dbReference type="EMBL" id="MCHY01000011">
    <property type="protein sequence ID" value="RKD21775.1"/>
    <property type="molecule type" value="Genomic_DNA"/>
</dbReference>